<keyword evidence="5" id="KW-0677">Repeat</keyword>
<dbReference type="GO" id="GO:0051537">
    <property type="term" value="F:2 iron, 2 sulfur cluster binding"/>
    <property type="evidence" value="ECO:0007669"/>
    <property type="project" value="UniProtKB-KW"/>
</dbReference>
<dbReference type="GO" id="GO:0022904">
    <property type="term" value="P:respiratory electron transport chain"/>
    <property type="evidence" value="ECO:0007669"/>
    <property type="project" value="TreeGrafter"/>
</dbReference>
<keyword evidence="3" id="KW-0001">2Fe-2S</keyword>
<feature type="domain" description="4Fe-4S ferredoxin-type" evidence="10">
    <location>
        <begin position="138"/>
        <end position="158"/>
    </location>
</feature>
<evidence type="ECO:0000256" key="1">
    <source>
        <dbReference type="ARBA" id="ARBA00007023"/>
    </source>
</evidence>
<dbReference type="PROSITE" id="PS51669">
    <property type="entry name" value="4FE4S_MOW_BIS_MGD"/>
    <property type="match status" value="1"/>
</dbReference>
<dbReference type="PROSITE" id="PS51085">
    <property type="entry name" value="2FE2S_FER_2"/>
    <property type="match status" value="1"/>
</dbReference>
<dbReference type="InterPro" id="IPR009010">
    <property type="entry name" value="Asp_de-COase-like_dom_sf"/>
</dbReference>
<dbReference type="GO" id="GO:0016020">
    <property type="term" value="C:membrane"/>
    <property type="evidence" value="ECO:0007669"/>
    <property type="project" value="TreeGrafter"/>
</dbReference>
<dbReference type="Pfam" id="PF10588">
    <property type="entry name" value="NADH-G_4Fe-4S_3"/>
    <property type="match status" value="1"/>
</dbReference>
<dbReference type="InterPro" id="IPR006963">
    <property type="entry name" value="Mopterin_OxRdtase_4Fe-4S_dom"/>
</dbReference>
<dbReference type="Gene3D" id="2.20.25.90">
    <property type="entry name" value="ADC-like domains"/>
    <property type="match status" value="1"/>
</dbReference>
<evidence type="ECO:0000259" key="12">
    <source>
        <dbReference type="PROSITE" id="PS51839"/>
    </source>
</evidence>
<dbReference type="Pfam" id="PF13510">
    <property type="entry name" value="Fer2_4"/>
    <property type="match status" value="1"/>
</dbReference>
<evidence type="ECO:0000259" key="9">
    <source>
        <dbReference type="PROSITE" id="PS51085"/>
    </source>
</evidence>
<dbReference type="Pfam" id="PF00384">
    <property type="entry name" value="Molybdopterin"/>
    <property type="match status" value="1"/>
</dbReference>
<feature type="domain" description="4Fe-4S Mo/W bis-MGD-type" evidence="11">
    <location>
        <begin position="220"/>
        <end position="276"/>
    </location>
</feature>
<gene>
    <name evidence="13" type="ORF">XD66_0246</name>
</gene>
<dbReference type="Proteomes" id="UP000053326">
    <property type="component" value="Unassembled WGS sequence"/>
</dbReference>
<dbReference type="InterPro" id="IPR027467">
    <property type="entry name" value="MopterinOxRdtase_cofactor_BS"/>
</dbReference>
<proteinExistence type="inferred from homology"/>
<reference evidence="14" key="1">
    <citation type="journal article" date="2015" name="MBio">
        <title>Genome-Resolved Metagenomic Analysis Reveals Roles for Candidate Phyla and Other Microbial Community Members in Biogeochemical Transformations in Oil Reservoirs.</title>
        <authorList>
            <person name="Hu P."/>
            <person name="Tom L."/>
            <person name="Singh A."/>
            <person name="Thomas B.C."/>
            <person name="Baker B.J."/>
            <person name="Piceno Y.M."/>
            <person name="Andersen G.L."/>
            <person name="Banfield J.F."/>
        </authorList>
    </citation>
    <scope>NUCLEOTIDE SEQUENCE [LARGE SCALE GENOMIC DNA]</scope>
</reference>
<keyword evidence="4" id="KW-0479">Metal-binding</keyword>
<dbReference type="InterPro" id="IPR006655">
    <property type="entry name" value="Mopterin_OxRdtase_prok_CS"/>
</dbReference>
<dbReference type="GO" id="GO:0046872">
    <property type="term" value="F:metal ion binding"/>
    <property type="evidence" value="ECO:0007669"/>
    <property type="project" value="UniProtKB-KW"/>
</dbReference>
<name>A0A101FHD4_9THEO</name>
<dbReference type="PROSITE" id="PS00551">
    <property type="entry name" value="MOLYBDOPTERIN_PROK_1"/>
    <property type="match status" value="1"/>
</dbReference>
<feature type="non-terminal residue" evidence="13">
    <location>
        <position position="805"/>
    </location>
</feature>
<evidence type="ECO:0000313" key="13">
    <source>
        <dbReference type="EMBL" id="KUK37057.1"/>
    </source>
</evidence>
<dbReference type="Pfam" id="PF04879">
    <property type="entry name" value="Molybdop_Fe4S4"/>
    <property type="match status" value="1"/>
</dbReference>
<dbReference type="FunFam" id="3.40.228.10:FF:000002">
    <property type="entry name" value="Formate dehydrogenase subunit alpha"/>
    <property type="match status" value="1"/>
</dbReference>
<dbReference type="NCBIfam" id="TIGR01591">
    <property type="entry name" value="Fdh-alpha"/>
    <property type="match status" value="1"/>
</dbReference>
<dbReference type="PROSITE" id="PS00490">
    <property type="entry name" value="MOLYBDOPTERIN_PROK_2"/>
    <property type="match status" value="1"/>
</dbReference>
<dbReference type="AlphaFoldDB" id="A0A101FHD4"/>
<dbReference type="SUPFAM" id="SSF54862">
    <property type="entry name" value="4Fe-4S ferredoxins"/>
    <property type="match status" value="1"/>
</dbReference>
<dbReference type="InterPro" id="IPR001041">
    <property type="entry name" value="2Fe-2S_ferredoxin-type"/>
</dbReference>
<dbReference type="SUPFAM" id="SSF50692">
    <property type="entry name" value="ADC-like"/>
    <property type="match status" value="1"/>
</dbReference>
<dbReference type="SUPFAM" id="SSF54292">
    <property type="entry name" value="2Fe-2S ferredoxin-like"/>
    <property type="match status" value="1"/>
</dbReference>
<evidence type="ECO:0000256" key="3">
    <source>
        <dbReference type="ARBA" id="ARBA00022714"/>
    </source>
</evidence>
<dbReference type="FunFam" id="3.30.70.20:FF:000035">
    <property type="entry name" value="Iron hydrogenase 1"/>
    <property type="match status" value="1"/>
</dbReference>
<dbReference type="SMART" id="SM00926">
    <property type="entry name" value="Molybdop_Fe4S4"/>
    <property type="match status" value="1"/>
</dbReference>
<dbReference type="InterPro" id="IPR041924">
    <property type="entry name" value="Formate_Dh-H_N"/>
</dbReference>
<keyword evidence="8" id="KW-0411">Iron-sulfur</keyword>
<dbReference type="Gene3D" id="3.40.228.10">
    <property type="entry name" value="Dimethylsulfoxide Reductase, domain 2"/>
    <property type="match status" value="1"/>
</dbReference>
<dbReference type="InterPro" id="IPR036010">
    <property type="entry name" value="2Fe-2S_ferredoxin-like_sf"/>
</dbReference>
<evidence type="ECO:0000259" key="11">
    <source>
        <dbReference type="PROSITE" id="PS51669"/>
    </source>
</evidence>
<dbReference type="PROSITE" id="PS51379">
    <property type="entry name" value="4FE4S_FER_2"/>
    <property type="match status" value="2"/>
</dbReference>
<dbReference type="InterPro" id="IPR006478">
    <property type="entry name" value="Formate_DH_asu"/>
</dbReference>
<evidence type="ECO:0000256" key="4">
    <source>
        <dbReference type="ARBA" id="ARBA00022723"/>
    </source>
</evidence>
<dbReference type="Gene3D" id="3.30.70.20">
    <property type="match status" value="1"/>
</dbReference>
<dbReference type="InterPro" id="IPR017896">
    <property type="entry name" value="4Fe4S_Fe-S-bd"/>
</dbReference>
<dbReference type="GO" id="GO:0015942">
    <property type="term" value="P:formate metabolic process"/>
    <property type="evidence" value="ECO:0007669"/>
    <property type="project" value="InterPro"/>
</dbReference>
<feature type="domain" description="4Fe-4S His(Cys)3-ligated-type" evidence="12">
    <location>
        <begin position="80"/>
        <end position="119"/>
    </location>
</feature>
<evidence type="ECO:0000313" key="14">
    <source>
        <dbReference type="Proteomes" id="UP000053326"/>
    </source>
</evidence>
<dbReference type="PANTHER" id="PTHR43105:SF14">
    <property type="entry name" value="FORMATE DEHYDROGENASE H"/>
    <property type="match status" value="1"/>
</dbReference>
<evidence type="ECO:0000256" key="6">
    <source>
        <dbReference type="ARBA" id="ARBA00023002"/>
    </source>
</evidence>
<dbReference type="InterPro" id="IPR006656">
    <property type="entry name" value="Mopterin_OxRdtase"/>
</dbReference>
<feature type="domain" description="2Fe-2S ferredoxin-type" evidence="9">
    <location>
        <begin position="2"/>
        <end position="80"/>
    </location>
</feature>
<dbReference type="GO" id="GO:0008863">
    <property type="term" value="F:formate dehydrogenase (NAD+) activity"/>
    <property type="evidence" value="ECO:0007669"/>
    <property type="project" value="InterPro"/>
</dbReference>
<dbReference type="InterPro" id="IPR019574">
    <property type="entry name" value="NADH_UbQ_OxRdtase_Gsu_4Fe4S-bd"/>
</dbReference>
<protein>
    <submittedName>
        <fullName evidence="13">Formate dehydrogenase, alpha subunit</fullName>
    </submittedName>
</protein>
<dbReference type="Gene3D" id="2.40.40.20">
    <property type="match status" value="1"/>
</dbReference>
<comment type="caution">
    <text evidence="13">The sequence shown here is derived from an EMBL/GenBank/DDBJ whole genome shotgun (WGS) entry which is preliminary data.</text>
</comment>
<accession>A0A101FHD4</accession>
<dbReference type="InterPro" id="IPR050123">
    <property type="entry name" value="Prok_molybdopt-oxidoreductase"/>
</dbReference>
<organism evidence="13 14">
    <name type="scientific">Thermacetogenium phaeum</name>
    <dbReference type="NCBI Taxonomy" id="85874"/>
    <lineage>
        <taxon>Bacteria</taxon>
        <taxon>Bacillati</taxon>
        <taxon>Bacillota</taxon>
        <taxon>Clostridia</taxon>
        <taxon>Thermoanaerobacterales</taxon>
        <taxon>Thermoanaerobacteraceae</taxon>
        <taxon>Thermacetogenium</taxon>
    </lineage>
</organism>
<dbReference type="Pfam" id="PF22117">
    <property type="entry name" value="Fer4_Nqo3"/>
    <property type="match status" value="1"/>
</dbReference>
<dbReference type="PROSITE" id="PS00198">
    <property type="entry name" value="4FE4S_FER_1"/>
    <property type="match status" value="1"/>
</dbReference>
<evidence type="ECO:0000256" key="5">
    <source>
        <dbReference type="ARBA" id="ARBA00022737"/>
    </source>
</evidence>
<dbReference type="InterPro" id="IPR017900">
    <property type="entry name" value="4Fe4S_Fe_S_CS"/>
</dbReference>
<keyword evidence="7" id="KW-0408">Iron</keyword>
<dbReference type="GO" id="GO:0003954">
    <property type="term" value="F:NADH dehydrogenase activity"/>
    <property type="evidence" value="ECO:0007669"/>
    <property type="project" value="TreeGrafter"/>
</dbReference>
<dbReference type="GO" id="GO:0051539">
    <property type="term" value="F:4 iron, 4 sulfur cluster binding"/>
    <property type="evidence" value="ECO:0007669"/>
    <property type="project" value="UniProtKB-KW"/>
</dbReference>
<keyword evidence="6" id="KW-0560">Oxidoreductase</keyword>
<dbReference type="Gene3D" id="3.10.20.740">
    <property type="match status" value="1"/>
</dbReference>
<dbReference type="SUPFAM" id="SSF53706">
    <property type="entry name" value="Formate dehydrogenase/DMSO reductase, domains 1-3"/>
    <property type="match status" value="1"/>
</dbReference>
<keyword evidence="2" id="KW-0004">4Fe-4S</keyword>
<dbReference type="PROSITE" id="PS51839">
    <property type="entry name" value="4FE4S_HC3"/>
    <property type="match status" value="1"/>
</dbReference>
<dbReference type="CDD" id="cd00207">
    <property type="entry name" value="fer2"/>
    <property type="match status" value="1"/>
</dbReference>
<comment type="similarity">
    <text evidence="1">In the C-terminal section; belongs to the prokaryotic molybdopterin-containing oxidoreductase family.</text>
</comment>
<dbReference type="EMBL" id="LGFO01000015">
    <property type="protein sequence ID" value="KUK37057.1"/>
    <property type="molecule type" value="Genomic_DNA"/>
</dbReference>
<evidence type="ECO:0000256" key="8">
    <source>
        <dbReference type="ARBA" id="ARBA00023014"/>
    </source>
</evidence>
<dbReference type="FunFam" id="3.10.20.740:FF:000005">
    <property type="entry name" value="NADH:ubiquinone oxidoreductase subunit"/>
    <property type="match status" value="1"/>
</dbReference>
<sequence>MALVTVTIDGQTVQVPEGTTVLEAAQSIGIKIPALCHDPDLTPVGACRLCVVEIENMRNLPASCVTTCTDGMVIRTNTPQIREARKTILELLIANHPLDCLTCEKSGDCLLQEYCYEYGVTGDIFGGEKHSYPLEDSNPFYIRDMNKCIVCGRCIRACEEIVGRSVLDFAYRGFRTKPAPFMDTPMIDSDCVYCGSCVAVCPVGALTEKGMIGKGRRWEVQKVKTVCPYCGTGCTIDLNVKDGRVIGVTGNPEGDVNGRFLCVKGRFGYQFIHSEDRLRTPLIKRNGKFEEATWDEAINLVAAKLKETKDMYGPDSIAVLSSARCTNEENYLLSKFTRAVIGTNNIDHRARLCHAPTVAGLAAAFGSGAMTNSINEISGADFILACGTNTAECHPVIGYKVNKAVRNGAKLVVVDPRETDFALMATEHLQLKPGTDIAFFNGLANVIINENLWNKEFVNNRTENFEALKETVAKYTPEYVEGITGIPAEKIKEVARAYAGAERATILYTMGVTQHICGTHNVFAVANLAMLCGQIGRESTGVNPLRGQNNVQGACDMGALPNVLTGYQSVADPAVREKFGKAWNCTVPEKAGLTVGEMMNAAAQGDVKAMFIMGENPVLSDADIGHVAEGLAKLDFLVVQDIFLTETAQYADVVLPAACFAEKDGTFTNTERRVQRVRKAVEPPGEALADWEIICRLANAMGYQMSYSSPADIMDEIAGLTPSYGGISFSRLEQKGIQWPCPTPDHPGTPFLHAEKFSRGLGKFHAVEHVPPDEQPDEEYPFILSTGRRLYHYHTGTMTRKGVLN</sequence>
<dbReference type="SMART" id="SM00929">
    <property type="entry name" value="NADH-G_4Fe-4S_3"/>
    <property type="match status" value="1"/>
</dbReference>
<dbReference type="InterPro" id="IPR054351">
    <property type="entry name" value="NADH_UbQ_OxRdtase_ferredoxin"/>
</dbReference>
<evidence type="ECO:0000256" key="2">
    <source>
        <dbReference type="ARBA" id="ARBA00022485"/>
    </source>
</evidence>
<evidence type="ECO:0000256" key="7">
    <source>
        <dbReference type="ARBA" id="ARBA00023004"/>
    </source>
</evidence>
<feature type="domain" description="4Fe-4S ferredoxin-type" evidence="10">
    <location>
        <begin position="183"/>
        <end position="211"/>
    </location>
</feature>
<dbReference type="Gene3D" id="3.40.50.740">
    <property type="match status" value="1"/>
</dbReference>
<evidence type="ECO:0000259" key="10">
    <source>
        <dbReference type="PROSITE" id="PS51379"/>
    </source>
</evidence>
<dbReference type="CDD" id="cd02753">
    <property type="entry name" value="MopB_Formate-Dh-H"/>
    <property type="match status" value="1"/>
</dbReference>
<dbReference type="PANTHER" id="PTHR43105">
    <property type="entry name" value="RESPIRATORY NITRATE REDUCTASE"/>
    <property type="match status" value="1"/>
</dbReference>